<dbReference type="AlphaFoldDB" id="A0A264VKX3"/>
<proteinExistence type="predicted"/>
<reference evidence="2 3" key="1">
    <citation type="submission" date="2017-07" db="EMBL/GenBank/DDBJ databases">
        <title>blaIMP-27 on transferable plasmids in Proteus mirabilis and Providencia rettgeri.</title>
        <authorList>
            <person name="Potter R."/>
        </authorList>
    </citation>
    <scope>NUCLEOTIDE SEQUENCE [LARGE SCALE GENOMIC DNA]</scope>
    <source>
        <strain evidence="2 3">PR1</strain>
    </source>
</reference>
<dbReference type="EMBL" id="NOWC01000078">
    <property type="protein sequence ID" value="OZS71929.1"/>
    <property type="molecule type" value="Genomic_DNA"/>
</dbReference>
<feature type="chain" id="PRO_5012785981" evidence="1">
    <location>
        <begin position="23"/>
        <end position="154"/>
    </location>
</feature>
<evidence type="ECO:0000313" key="3">
    <source>
        <dbReference type="Proteomes" id="UP000216001"/>
    </source>
</evidence>
<sequence>MKTKLIISALFISALTPTLTHAFGNSHTWTSNKTQGVTEFVILGQGQSQLYLSCEDKGDKPIRIIFTDINGHQTRMDSEQYLEMKFNGEETAQISESASRAGSSHLASAWYNLRTAKQVTVSSDEGEPVTFTLNGAASVLPEFGDDGCLAEFFL</sequence>
<evidence type="ECO:0000256" key="1">
    <source>
        <dbReference type="SAM" id="SignalP"/>
    </source>
</evidence>
<dbReference type="Proteomes" id="UP000216001">
    <property type="component" value="Unassembled WGS sequence"/>
</dbReference>
<feature type="signal peptide" evidence="1">
    <location>
        <begin position="1"/>
        <end position="22"/>
    </location>
</feature>
<comment type="caution">
    <text evidence="2">The sequence shown here is derived from an EMBL/GenBank/DDBJ whole genome shotgun (WGS) entry which is preliminary data.</text>
</comment>
<keyword evidence="1" id="KW-0732">Signal</keyword>
<evidence type="ECO:0000313" key="2">
    <source>
        <dbReference type="EMBL" id="OZS71929.1"/>
    </source>
</evidence>
<dbReference type="RefSeq" id="WP_094963261.1">
    <property type="nucleotide sequence ID" value="NZ_AP022373.1"/>
</dbReference>
<name>A0A264VKX3_PRORE</name>
<accession>A0A264VKX3</accession>
<organism evidence="2 3">
    <name type="scientific">Providencia rettgeri</name>
    <dbReference type="NCBI Taxonomy" id="587"/>
    <lineage>
        <taxon>Bacteria</taxon>
        <taxon>Pseudomonadati</taxon>
        <taxon>Pseudomonadota</taxon>
        <taxon>Gammaproteobacteria</taxon>
        <taxon>Enterobacterales</taxon>
        <taxon>Morganellaceae</taxon>
        <taxon>Providencia</taxon>
    </lineage>
</organism>
<gene>
    <name evidence="2" type="ORF">CHI95_24675</name>
</gene>
<protein>
    <submittedName>
        <fullName evidence="2">Uncharacterized protein</fullName>
    </submittedName>
</protein>